<dbReference type="CDD" id="cd00293">
    <property type="entry name" value="USP-like"/>
    <property type="match status" value="1"/>
</dbReference>
<dbReference type="OrthoDB" id="9788959at2"/>
<sequence>MKTLLLTTDFSESSKQAVQYGYDMARQIEANVLLCSAMIVPAEIPQSSFVCWPPDEFDNLIEDCKTDLDQLKKELESTVPPESYKPKVICISKAGRVSDVIKGITENLTIDLIVLGTHKGGVLSGLLVENHTNTLIDNSNQPLLLVKPGTVYKQIRKIAFATEFKNIDNDLNTIYRLIEIAKPLNAKILLTHITNYRDQTDILKKRISDCLIELSNKADYPNIYYRLIDNKNIEDGLEWLCGRSQVDILAMAHKSRNLFAELFERSHTKKMADLSTVPLLIFKVTNQQ</sequence>
<accession>A0A562U4B4</accession>
<evidence type="ECO:0000256" key="1">
    <source>
        <dbReference type="ARBA" id="ARBA00008791"/>
    </source>
</evidence>
<feature type="domain" description="UspA" evidence="2">
    <location>
        <begin position="1"/>
        <end position="147"/>
    </location>
</feature>
<dbReference type="InterPro" id="IPR014729">
    <property type="entry name" value="Rossmann-like_a/b/a_fold"/>
</dbReference>
<organism evidence="3 4">
    <name type="scientific">Mucilaginibacter frigoritolerans</name>
    <dbReference type="NCBI Taxonomy" id="652788"/>
    <lineage>
        <taxon>Bacteria</taxon>
        <taxon>Pseudomonadati</taxon>
        <taxon>Bacteroidota</taxon>
        <taxon>Sphingobacteriia</taxon>
        <taxon>Sphingobacteriales</taxon>
        <taxon>Sphingobacteriaceae</taxon>
        <taxon>Mucilaginibacter</taxon>
    </lineage>
</organism>
<evidence type="ECO:0000313" key="3">
    <source>
        <dbReference type="EMBL" id="TWJ00662.1"/>
    </source>
</evidence>
<gene>
    <name evidence="3" type="ORF">JN11_01918</name>
</gene>
<dbReference type="PANTHER" id="PTHR46268:SF22">
    <property type="entry name" value="SENSOR PROTEIN KDPD-RELATED"/>
    <property type="match status" value="1"/>
</dbReference>
<name>A0A562U4B4_9SPHI</name>
<dbReference type="InterPro" id="IPR006015">
    <property type="entry name" value="Universal_stress_UspA"/>
</dbReference>
<dbReference type="AlphaFoldDB" id="A0A562U4B4"/>
<dbReference type="RefSeq" id="WP_144911971.1">
    <property type="nucleotide sequence ID" value="NZ_VLLI01000005.1"/>
</dbReference>
<dbReference type="InterPro" id="IPR006016">
    <property type="entry name" value="UspA"/>
</dbReference>
<dbReference type="PRINTS" id="PR01438">
    <property type="entry name" value="UNVRSLSTRESS"/>
</dbReference>
<dbReference type="Gene3D" id="3.40.50.620">
    <property type="entry name" value="HUPs"/>
    <property type="match status" value="2"/>
</dbReference>
<keyword evidence="4" id="KW-1185">Reference proteome</keyword>
<evidence type="ECO:0000313" key="4">
    <source>
        <dbReference type="Proteomes" id="UP000317010"/>
    </source>
</evidence>
<dbReference type="Proteomes" id="UP000317010">
    <property type="component" value="Unassembled WGS sequence"/>
</dbReference>
<protein>
    <submittedName>
        <fullName evidence="3">Nucleotide-binding universal stress UspA family protein</fullName>
    </submittedName>
</protein>
<dbReference type="SUPFAM" id="SSF52402">
    <property type="entry name" value="Adenine nucleotide alpha hydrolases-like"/>
    <property type="match status" value="2"/>
</dbReference>
<dbReference type="PANTHER" id="PTHR46268">
    <property type="entry name" value="STRESS RESPONSE PROTEIN NHAX"/>
    <property type="match status" value="1"/>
</dbReference>
<dbReference type="EMBL" id="VLLI01000005">
    <property type="protein sequence ID" value="TWJ00662.1"/>
    <property type="molecule type" value="Genomic_DNA"/>
</dbReference>
<proteinExistence type="inferred from homology"/>
<reference evidence="3 4" key="1">
    <citation type="submission" date="2019-07" db="EMBL/GenBank/DDBJ databases">
        <title>Genomic Encyclopedia of Archaeal and Bacterial Type Strains, Phase II (KMG-II): from individual species to whole genera.</title>
        <authorList>
            <person name="Goeker M."/>
        </authorList>
    </citation>
    <scope>NUCLEOTIDE SEQUENCE [LARGE SCALE GENOMIC DNA]</scope>
    <source>
        <strain evidence="3 4">ATCC BAA-1854</strain>
    </source>
</reference>
<dbReference type="Pfam" id="PF00582">
    <property type="entry name" value="Usp"/>
    <property type="match status" value="1"/>
</dbReference>
<evidence type="ECO:0000259" key="2">
    <source>
        <dbReference type="Pfam" id="PF00582"/>
    </source>
</evidence>
<comment type="caution">
    <text evidence="3">The sequence shown here is derived from an EMBL/GenBank/DDBJ whole genome shotgun (WGS) entry which is preliminary data.</text>
</comment>
<comment type="similarity">
    <text evidence="1">Belongs to the universal stress protein A family.</text>
</comment>